<evidence type="ECO:0000256" key="1">
    <source>
        <dbReference type="SAM" id="MobiDB-lite"/>
    </source>
</evidence>
<keyword evidence="3" id="KW-1185">Reference proteome</keyword>
<dbReference type="EMBL" id="MU155166">
    <property type="protein sequence ID" value="KAF9482423.1"/>
    <property type="molecule type" value="Genomic_DNA"/>
</dbReference>
<name>A0A9P6D494_9AGAR</name>
<dbReference type="OrthoDB" id="3034033at2759"/>
<evidence type="ECO:0000313" key="2">
    <source>
        <dbReference type="EMBL" id="KAF9482423.1"/>
    </source>
</evidence>
<sequence>MSSSTAQNTLTRPYLNNLLHVLRSANQRYATIAASMRESMRPTFHARKRAQMLMLRVDIDKADALDQQWISTIPLPILERTTTSPSSSSLSSAPRRRPVRPRIVIPEGPEVYTEIALGSPMALSAKVVGREREIRRRSVHAAEPAPEAQRASTSIMDLLKIEASVVLEAPLVAADGRLYWASDVQEEVECVKSREERGARLDVPSDVDNRLSWGSDISSSSSGVSDASSSSSSGLMTPESSAGLPKLTIRIKRKSSMSIDTDDELVASEKRPKYERKEWVRPTTRRSITRPFSVSSSASASSSSSSS</sequence>
<reference evidence="2" key="1">
    <citation type="submission" date="2020-11" db="EMBL/GenBank/DDBJ databases">
        <authorList>
            <consortium name="DOE Joint Genome Institute"/>
            <person name="Ahrendt S."/>
            <person name="Riley R."/>
            <person name="Andreopoulos W."/>
            <person name="Labutti K."/>
            <person name="Pangilinan J."/>
            <person name="Ruiz-Duenas F.J."/>
            <person name="Barrasa J.M."/>
            <person name="Sanchez-Garcia M."/>
            <person name="Camarero S."/>
            <person name="Miyauchi S."/>
            <person name="Serrano A."/>
            <person name="Linde D."/>
            <person name="Babiker R."/>
            <person name="Drula E."/>
            <person name="Ayuso-Fernandez I."/>
            <person name="Pacheco R."/>
            <person name="Padilla G."/>
            <person name="Ferreira P."/>
            <person name="Barriuso J."/>
            <person name="Kellner H."/>
            <person name="Castanera R."/>
            <person name="Alfaro M."/>
            <person name="Ramirez L."/>
            <person name="Pisabarro A.G."/>
            <person name="Kuo A."/>
            <person name="Tritt A."/>
            <person name="Lipzen A."/>
            <person name="He G."/>
            <person name="Yan M."/>
            <person name="Ng V."/>
            <person name="Cullen D."/>
            <person name="Martin F."/>
            <person name="Rosso M.-N."/>
            <person name="Henrissat B."/>
            <person name="Hibbett D."/>
            <person name="Martinez A.T."/>
            <person name="Grigoriev I.V."/>
        </authorList>
    </citation>
    <scope>NUCLEOTIDE SEQUENCE</scope>
    <source>
        <strain evidence="2">CIRM-BRFM 674</strain>
    </source>
</reference>
<feature type="compositionally biased region" description="Low complexity" evidence="1">
    <location>
        <begin position="293"/>
        <end position="307"/>
    </location>
</feature>
<feature type="region of interest" description="Disordered" evidence="1">
    <location>
        <begin position="212"/>
        <end position="241"/>
    </location>
</feature>
<accession>A0A9P6D494</accession>
<protein>
    <submittedName>
        <fullName evidence="2">Uncharacterized protein</fullName>
    </submittedName>
</protein>
<proteinExistence type="predicted"/>
<feature type="region of interest" description="Disordered" evidence="1">
    <location>
        <begin position="257"/>
        <end position="307"/>
    </location>
</feature>
<feature type="compositionally biased region" description="Basic and acidic residues" evidence="1">
    <location>
        <begin position="267"/>
        <end position="280"/>
    </location>
</feature>
<evidence type="ECO:0000313" key="3">
    <source>
        <dbReference type="Proteomes" id="UP000807469"/>
    </source>
</evidence>
<organism evidence="2 3">
    <name type="scientific">Pholiota conissans</name>
    <dbReference type="NCBI Taxonomy" id="109636"/>
    <lineage>
        <taxon>Eukaryota</taxon>
        <taxon>Fungi</taxon>
        <taxon>Dikarya</taxon>
        <taxon>Basidiomycota</taxon>
        <taxon>Agaricomycotina</taxon>
        <taxon>Agaricomycetes</taxon>
        <taxon>Agaricomycetidae</taxon>
        <taxon>Agaricales</taxon>
        <taxon>Agaricineae</taxon>
        <taxon>Strophariaceae</taxon>
        <taxon>Pholiota</taxon>
    </lineage>
</organism>
<dbReference type="Proteomes" id="UP000807469">
    <property type="component" value="Unassembled WGS sequence"/>
</dbReference>
<gene>
    <name evidence="2" type="ORF">BDN70DRAFT_438037</name>
</gene>
<dbReference type="AlphaFoldDB" id="A0A9P6D494"/>
<comment type="caution">
    <text evidence="2">The sequence shown here is derived from an EMBL/GenBank/DDBJ whole genome shotgun (WGS) entry which is preliminary data.</text>
</comment>